<dbReference type="EMBL" id="NHYE01004754">
    <property type="protein sequence ID" value="PPQ82412.1"/>
    <property type="molecule type" value="Genomic_DNA"/>
</dbReference>
<reference evidence="1 2" key="1">
    <citation type="journal article" date="2018" name="Evol. Lett.">
        <title>Horizontal gene cluster transfer increased hallucinogenic mushroom diversity.</title>
        <authorList>
            <person name="Reynolds H.T."/>
            <person name="Vijayakumar V."/>
            <person name="Gluck-Thaler E."/>
            <person name="Korotkin H.B."/>
            <person name="Matheny P.B."/>
            <person name="Slot J.C."/>
        </authorList>
    </citation>
    <scope>NUCLEOTIDE SEQUENCE [LARGE SCALE GENOMIC DNA]</scope>
    <source>
        <strain evidence="1 2">SRW20</strain>
    </source>
</reference>
<accession>A0A409WV82</accession>
<dbReference type="AlphaFoldDB" id="A0A409WV82"/>
<proteinExistence type="predicted"/>
<dbReference type="InParanoid" id="A0A409WV82"/>
<dbReference type="InterPro" id="IPR032675">
    <property type="entry name" value="LRR_dom_sf"/>
</dbReference>
<dbReference type="Gene3D" id="3.80.10.10">
    <property type="entry name" value="Ribonuclease Inhibitor"/>
    <property type="match status" value="1"/>
</dbReference>
<dbReference type="OrthoDB" id="3139566at2759"/>
<dbReference type="Proteomes" id="UP000284706">
    <property type="component" value="Unassembled WGS sequence"/>
</dbReference>
<evidence type="ECO:0000313" key="1">
    <source>
        <dbReference type="EMBL" id="PPQ82412.1"/>
    </source>
</evidence>
<comment type="caution">
    <text evidence="1">The sequence shown here is derived from an EMBL/GenBank/DDBJ whole genome shotgun (WGS) entry which is preliminary data.</text>
</comment>
<organism evidence="1 2">
    <name type="scientific">Gymnopilus dilepis</name>
    <dbReference type="NCBI Taxonomy" id="231916"/>
    <lineage>
        <taxon>Eukaryota</taxon>
        <taxon>Fungi</taxon>
        <taxon>Dikarya</taxon>
        <taxon>Basidiomycota</taxon>
        <taxon>Agaricomycotina</taxon>
        <taxon>Agaricomycetes</taxon>
        <taxon>Agaricomycetidae</taxon>
        <taxon>Agaricales</taxon>
        <taxon>Agaricineae</taxon>
        <taxon>Hymenogastraceae</taxon>
        <taxon>Gymnopilus</taxon>
    </lineage>
</organism>
<protein>
    <recommendedName>
        <fullName evidence="3">F-box domain-containing protein</fullName>
    </recommendedName>
</protein>
<dbReference type="SUPFAM" id="SSF52058">
    <property type="entry name" value="L domain-like"/>
    <property type="match status" value="1"/>
</dbReference>
<name>A0A409WV82_9AGAR</name>
<gene>
    <name evidence="1" type="ORF">CVT26_013243</name>
</gene>
<evidence type="ECO:0008006" key="3">
    <source>
        <dbReference type="Google" id="ProtNLM"/>
    </source>
</evidence>
<sequence length="378" mass="42866">MDGASLVSQQTANEPQDTFDFGRTDCEIARLDRHISNLLAFRAYICRPRNRHICINRLPFEVLAEIFLLSSMARRLEEGQEQPTVFPLTLGSICHRWRCVAWASSELWASLHCRISKARYNVQVSLLREWLERSQERLLSICISIKDEDTWVESNDLSTAILDILIPHSERWEYLGLVLPGAWYRKLNQAQGRVPNLISLAIRPPGCKSPLLPFRAFAHATSIRHLFAAYYHLANIHLRWDLLETVILENLTTKEAVEIIRRCRNLTSCRLNGLGAVENFLPSMSTNHSLKILELSLNEMAGIQGFLNFLVLPGLCVLAMTLPEGHVFPIPAIEALMARSACPLKVLEINGVDIHQADLIDFLSSHDSLTTIRVSLRT</sequence>
<keyword evidence="2" id="KW-1185">Reference proteome</keyword>
<evidence type="ECO:0000313" key="2">
    <source>
        <dbReference type="Proteomes" id="UP000284706"/>
    </source>
</evidence>